<keyword evidence="5" id="KW-1185">Reference proteome</keyword>
<dbReference type="CDD" id="cd23508">
    <property type="entry name" value="hydrophobin_II"/>
    <property type="match status" value="1"/>
</dbReference>
<feature type="signal peptide" evidence="3">
    <location>
        <begin position="1"/>
        <end position="16"/>
    </location>
</feature>
<feature type="chain" id="PRO_5046695731" description="Hydrophobin" evidence="3">
    <location>
        <begin position="17"/>
        <end position="101"/>
    </location>
</feature>
<dbReference type="EMBL" id="JBFMKM010000012">
    <property type="protein sequence ID" value="KAL1303034.1"/>
    <property type="molecule type" value="Genomic_DNA"/>
</dbReference>
<evidence type="ECO:0000313" key="4">
    <source>
        <dbReference type="EMBL" id="KAL1303034.1"/>
    </source>
</evidence>
<comment type="caution">
    <text evidence="4">The sequence shown here is derived from an EMBL/GenBank/DDBJ whole genome shotgun (WGS) entry which is preliminary data.</text>
</comment>
<accession>A0ABR3PAH1</accession>
<organism evidence="4 5">
    <name type="scientific">Neodothiora populina</name>
    <dbReference type="NCBI Taxonomy" id="2781224"/>
    <lineage>
        <taxon>Eukaryota</taxon>
        <taxon>Fungi</taxon>
        <taxon>Dikarya</taxon>
        <taxon>Ascomycota</taxon>
        <taxon>Pezizomycotina</taxon>
        <taxon>Dothideomycetes</taxon>
        <taxon>Dothideomycetidae</taxon>
        <taxon>Dothideales</taxon>
        <taxon>Dothioraceae</taxon>
        <taxon>Neodothiora</taxon>
    </lineage>
</organism>
<dbReference type="RefSeq" id="XP_069199309.1">
    <property type="nucleotide sequence ID" value="XM_069342806.1"/>
</dbReference>
<evidence type="ECO:0000256" key="1">
    <source>
        <dbReference type="ARBA" id="ARBA00009576"/>
    </source>
</evidence>
<proteinExistence type="inferred from homology"/>
<dbReference type="InterPro" id="IPR036686">
    <property type="entry name" value="Class_II_Hydrophobin_sf"/>
</dbReference>
<dbReference type="PANTHER" id="PTHR42341:SF2">
    <property type="entry name" value="HYDROPHOBIN"/>
    <property type="match status" value="1"/>
</dbReference>
<dbReference type="Gene3D" id="3.20.120.10">
    <property type="entry name" value="Hydrophobin"/>
    <property type="match status" value="1"/>
</dbReference>
<comment type="similarity">
    <text evidence="1">Belongs to the cerato-ulmin hydrophobin family.</text>
</comment>
<evidence type="ECO:0000256" key="2">
    <source>
        <dbReference type="ARBA" id="ARBA00023157"/>
    </source>
</evidence>
<dbReference type="Proteomes" id="UP001562354">
    <property type="component" value="Unassembled WGS sequence"/>
</dbReference>
<evidence type="ECO:0008006" key="6">
    <source>
        <dbReference type="Google" id="ProtNLM"/>
    </source>
</evidence>
<keyword evidence="2" id="KW-1015">Disulfide bond</keyword>
<keyword evidence="3" id="KW-0732">Signal</keyword>
<protein>
    <recommendedName>
        <fullName evidence="6">Hydrophobin</fullName>
    </recommendedName>
</protein>
<dbReference type="Pfam" id="PF06766">
    <property type="entry name" value="Hydrophobin_2"/>
    <property type="match status" value="1"/>
</dbReference>
<name>A0ABR3PAH1_9PEZI</name>
<dbReference type="PANTHER" id="PTHR42341">
    <property type="entry name" value="HYDROPHOBIN"/>
    <property type="match status" value="1"/>
</dbReference>
<gene>
    <name evidence="4" type="ORF">AAFC00_003346</name>
</gene>
<sequence>MQIQAVLLAMASIAAAASSGPARVERRTATLDRRADLCGPLDTPMCCQTDVEGIADLNCASINSDITSTDQFVATCSAEGKSAECCTLSLLGSAGLLCSSA</sequence>
<evidence type="ECO:0000313" key="5">
    <source>
        <dbReference type="Proteomes" id="UP001562354"/>
    </source>
</evidence>
<dbReference type="InterPro" id="IPR010636">
    <property type="entry name" value="Class_II_hydrophobin"/>
</dbReference>
<dbReference type="GeneID" id="95977047"/>
<evidence type="ECO:0000256" key="3">
    <source>
        <dbReference type="SAM" id="SignalP"/>
    </source>
</evidence>
<dbReference type="SUPFAM" id="SSF101751">
    <property type="entry name" value="Hydrophobin II, HfbII"/>
    <property type="match status" value="1"/>
</dbReference>
<reference evidence="4 5" key="1">
    <citation type="submission" date="2024-07" db="EMBL/GenBank/DDBJ databases">
        <title>Draft sequence of the Neodothiora populina.</title>
        <authorList>
            <person name="Drown D.D."/>
            <person name="Schuette U.S."/>
            <person name="Buechlein A.B."/>
            <person name="Rusch D.R."/>
            <person name="Winton L.W."/>
            <person name="Adams G.A."/>
        </authorList>
    </citation>
    <scope>NUCLEOTIDE SEQUENCE [LARGE SCALE GENOMIC DNA]</scope>
    <source>
        <strain evidence="4 5">CPC 39397</strain>
    </source>
</reference>